<keyword evidence="2" id="KW-1185">Reference proteome</keyword>
<protein>
    <submittedName>
        <fullName evidence="1">Uncharacterized protein</fullName>
    </submittedName>
</protein>
<accession>A0ACC2PR56</accession>
<name>A0ACC2PR56_9HYME</name>
<proteinExistence type="predicted"/>
<dbReference type="Proteomes" id="UP001239111">
    <property type="component" value="Chromosome 1"/>
</dbReference>
<reference evidence="1" key="1">
    <citation type="submission" date="2023-04" db="EMBL/GenBank/DDBJ databases">
        <title>A chromosome-level genome assembly of the parasitoid wasp Eretmocerus hayati.</title>
        <authorList>
            <person name="Zhong Y."/>
            <person name="Liu S."/>
            <person name="Liu Y."/>
        </authorList>
    </citation>
    <scope>NUCLEOTIDE SEQUENCE</scope>
    <source>
        <strain evidence="1">ZJU_SS_LIU_2023</strain>
    </source>
</reference>
<evidence type="ECO:0000313" key="2">
    <source>
        <dbReference type="Proteomes" id="UP001239111"/>
    </source>
</evidence>
<dbReference type="EMBL" id="CM056741">
    <property type="protein sequence ID" value="KAJ8685799.1"/>
    <property type="molecule type" value="Genomic_DNA"/>
</dbReference>
<gene>
    <name evidence="1" type="ORF">QAD02_021592</name>
</gene>
<sequence length="196" mass="22068">MQNLHSRRVQEDVIKKNTLGLRERRRSRTEAIPQVKIGESKQQYECHGRGRVGEERNFSKNDLQSGKKEGVEQEGVIPVGQNEEADGKGTLVNRGVKDPLDDSSQGEPNARNNTLLETPNRPAEKRGRPTKWKSSLEGMEGLNTGDRKDGSSFKNLAKLRKRGRPRRQKSVNDDAFPSPSSADEVEKNLESMFEET</sequence>
<comment type="caution">
    <text evidence="1">The sequence shown here is derived from an EMBL/GenBank/DDBJ whole genome shotgun (WGS) entry which is preliminary data.</text>
</comment>
<organism evidence="1 2">
    <name type="scientific">Eretmocerus hayati</name>
    <dbReference type="NCBI Taxonomy" id="131215"/>
    <lineage>
        <taxon>Eukaryota</taxon>
        <taxon>Metazoa</taxon>
        <taxon>Ecdysozoa</taxon>
        <taxon>Arthropoda</taxon>
        <taxon>Hexapoda</taxon>
        <taxon>Insecta</taxon>
        <taxon>Pterygota</taxon>
        <taxon>Neoptera</taxon>
        <taxon>Endopterygota</taxon>
        <taxon>Hymenoptera</taxon>
        <taxon>Apocrita</taxon>
        <taxon>Proctotrupomorpha</taxon>
        <taxon>Chalcidoidea</taxon>
        <taxon>Aphelinidae</taxon>
        <taxon>Aphelininae</taxon>
        <taxon>Eretmocerus</taxon>
    </lineage>
</organism>
<evidence type="ECO:0000313" key="1">
    <source>
        <dbReference type="EMBL" id="KAJ8685799.1"/>
    </source>
</evidence>